<name>A0A9P4GMH7_9PLEO</name>
<dbReference type="EMBL" id="ML976615">
    <property type="protein sequence ID" value="KAF1848295.1"/>
    <property type="molecule type" value="Genomic_DNA"/>
</dbReference>
<evidence type="ECO:0000313" key="2">
    <source>
        <dbReference type="EMBL" id="KAF1848295.1"/>
    </source>
</evidence>
<reference evidence="2" key="1">
    <citation type="submission" date="2020-01" db="EMBL/GenBank/DDBJ databases">
        <authorList>
            <consortium name="DOE Joint Genome Institute"/>
            <person name="Haridas S."/>
            <person name="Albert R."/>
            <person name="Binder M."/>
            <person name="Bloem J."/>
            <person name="Labutti K."/>
            <person name="Salamov A."/>
            <person name="Andreopoulos B."/>
            <person name="Baker S.E."/>
            <person name="Barry K."/>
            <person name="Bills G."/>
            <person name="Bluhm B.H."/>
            <person name="Cannon C."/>
            <person name="Castanera R."/>
            <person name="Culley D.E."/>
            <person name="Daum C."/>
            <person name="Ezra D."/>
            <person name="Gonzalez J.B."/>
            <person name="Henrissat B."/>
            <person name="Kuo A."/>
            <person name="Liang C."/>
            <person name="Lipzen A."/>
            <person name="Lutzoni F."/>
            <person name="Magnuson J."/>
            <person name="Mondo S."/>
            <person name="Nolan M."/>
            <person name="Ohm R."/>
            <person name="Pangilinan J."/>
            <person name="Park H.-J."/>
            <person name="Ramirez L."/>
            <person name="Alfaro M."/>
            <person name="Sun H."/>
            <person name="Tritt A."/>
            <person name="Yoshinaga Y."/>
            <person name="Zwiers L.-H."/>
            <person name="Turgeon B.G."/>
            <person name="Goodwin S.B."/>
            <person name="Spatafora J.W."/>
            <person name="Crous P.W."/>
            <person name="Grigoriev I.V."/>
        </authorList>
    </citation>
    <scope>NUCLEOTIDE SEQUENCE</scope>
    <source>
        <strain evidence="2">CBS 394.84</strain>
    </source>
</reference>
<evidence type="ECO:0000256" key="1">
    <source>
        <dbReference type="SAM" id="MobiDB-lite"/>
    </source>
</evidence>
<comment type="caution">
    <text evidence="2">The sequence shown here is derived from an EMBL/GenBank/DDBJ whole genome shotgun (WGS) entry which is preliminary data.</text>
</comment>
<evidence type="ECO:0000313" key="3">
    <source>
        <dbReference type="Proteomes" id="UP000800039"/>
    </source>
</evidence>
<keyword evidence="3" id="KW-1185">Reference proteome</keyword>
<feature type="compositionally biased region" description="Basic residues" evidence="1">
    <location>
        <begin position="99"/>
        <end position="108"/>
    </location>
</feature>
<dbReference type="Proteomes" id="UP000800039">
    <property type="component" value="Unassembled WGS sequence"/>
</dbReference>
<dbReference type="RefSeq" id="XP_040790858.1">
    <property type="nucleotide sequence ID" value="XM_040936647.1"/>
</dbReference>
<organism evidence="2 3">
    <name type="scientific">Cucurbitaria berberidis CBS 394.84</name>
    <dbReference type="NCBI Taxonomy" id="1168544"/>
    <lineage>
        <taxon>Eukaryota</taxon>
        <taxon>Fungi</taxon>
        <taxon>Dikarya</taxon>
        <taxon>Ascomycota</taxon>
        <taxon>Pezizomycotina</taxon>
        <taxon>Dothideomycetes</taxon>
        <taxon>Pleosporomycetidae</taxon>
        <taxon>Pleosporales</taxon>
        <taxon>Pleosporineae</taxon>
        <taxon>Cucurbitariaceae</taxon>
        <taxon>Cucurbitaria</taxon>
    </lineage>
</organism>
<dbReference type="GeneID" id="63853897"/>
<sequence>MVRGVFGTTLIDSDEATARKKNEYTGRPVKPEETLNSKLHSRDTNPDHNKANGRKGRKREQFTFAYWESSENEKARYEAEYKRREGRKIRDAQDETRRRAAQARRKTG</sequence>
<gene>
    <name evidence="2" type="ORF">K460DRAFT_403588</name>
</gene>
<protein>
    <submittedName>
        <fullName evidence="2">Uncharacterized protein</fullName>
    </submittedName>
</protein>
<accession>A0A9P4GMH7</accession>
<dbReference type="AlphaFoldDB" id="A0A9P4GMH7"/>
<feature type="compositionally biased region" description="Basic and acidic residues" evidence="1">
    <location>
        <begin position="16"/>
        <end position="50"/>
    </location>
</feature>
<proteinExistence type="predicted"/>
<feature type="compositionally biased region" description="Basic and acidic residues" evidence="1">
    <location>
        <begin position="71"/>
        <end position="98"/>
    </location>
</feature>
<feature type="region of interest" description="Disordered" evidence="1">
    <location>
        <begin position="1"/>
        <end position="108"/>
    </location>
</feature>